<sequence length="136" mass="14710">MSSSLDWTFMAAYTGHNEPNYSPVNKNGVVCQRLARQSVVSLHAASLQLSSSSKENRKHRVAHKGTWNSCHPASPEEQRHSSLSVLRKAAGAVFSSRKKCGKGRGFVMVTEGCNPRNTAAVLLDVVGLAWAAVKFA</sequence>
<evidence type="ECO:0000313" key="2">
    <source>
        <dbReference type="Proteomes" id="UP000827872"/>
    </source>
</evidence>
<gene>
    <name evidence="1" type="ORF">K3G42_010859</name>
</gene>
<dbReference type="Proteomes" id="UP000827872">
    <property type="component" value="Linkage Group LG06"/>
</dbReference>
<evidence type="ECO:0000313" key="1">
    <source>
        <dbReference type="EMBL" id="KAH8006672.1"/>
    </source>
</evidence>
<keyword evidence="2" id="KW-1185">Reference proteome</keyword>
<accession>A0ACB8FN02</accession>
<reference evidence="1" key="1">
    <citation type="submission" date="2021-08" db="EMBL/GenBank/DDBJ databases">
        <title>The first chromosome-level gecko genome reveals the dynamic sex chromosomes of Neotropical dwarf geckos (Sphaerodactylidae: Sphaerodactylus).</title>
        <authorList>
            <person name="Pinto B.J."/>
            <person name="Keating S.E."/>
            <person name="Gamble T."/>
        </authorList>
    </citation>
    <scope>NUCLEOTIDE SEQUENCE</scope>
    <source>
        <strain evidence="1">TG3544</strain>
    </source>
</reference>
<comment type="caution">
    <text evidence="1">The sequence shown here is derived from an EMBL/GenBank/DDBJ whole genome shotgun (WGS) entry which is preliminary data.</text>
</comment>
<dbReference type="EMBL" id="CM037619">
    <property type="protein sequence ID" value="KAH8006672.1"/>
    <property type="molecule type" value="Genomic_DNA"/>
</dbReference>
<organism evidence="1 2">
    <name type="scientific">Sphaerodactylus townsendi</name>
    <dbReference type="NCBI Taxonomy" id="933632"/>
    <lineage>
        <taxon>Eukaryota</taxon>
        <taxon>Metazoa</taxon>
        <taxon>Chordata</taxon>
        <taxon>Craniata</taxon>
        <taxon>Vertebrata</taxon>
        <taxon>Euteleostomi</taxon>
        <taxon>Lepidosauria</taxon>
        <taxon>Squamata</taxon>
        <taxon>Bifurcata</taxon>
        <taxon>Gekkota</taxon>
        <taxon>Sphaerodactylidae</taxon>
        <taxon>Sphaerodactylus</taxon>
    </lineage>
</organism>
<protein>
    <submittedName>
        <fullName evidence="1">Uncharacterized protein</fullName>
    </submittedName>
</protein>
<proteinExistence type="predicted"/>
<name>A0ACB8FN02_9SAUR</name>